<gene>
    <name evidence="4" type="ORF">FOMPIDRAFT_1055786</name>
</gene>
<evidence type="ECO:0000313" key="4">
    <source>
        <dbReference type="EMBL" id="EPS93639.1"/>
    </source>
</evidence>
<proteinExistence type="inferred from homology"/>
<dbReference type="PANTHER" id="PTHR33365">
    <property type="entry name" value="YALI0B05434P"/>
    <property type="match status" value="1"/>
</dbReference>
<dbReference type="AlphaFoldDB" id="S8F3W7"/>
<dbReference type="eggNOG" id="ENOG502SPTB">
    <property type="taxonomic scope" value="Eukaryota"/>
</dbReference>
<dbReference type="GO" id="GO:0016491">
    <property type="term" value="F:oxidoreductase activity"/>
    <property type="evidence" value="ECO:0007669"/>
    <property type="project" value="UniProtKB-KW"/>
</dbReference>
<evidence type="ECO:0000313" key="5">
    <source>
        <dbReference type="Proteomes" id="UP000015241"/>
    </source>
</evidence>
<name>S8F3W7_FOMSC</name>
<dbReference type="OrthoDB" id="3687641at2759"/>
<dbReference type="InterPro" id="IPR021765">
    <property type="entry name" value="UstYa-like"/>
</dbReference>
<protein>
    <recommendedName>
        <fullName evidence="6">Oxidase ustYa</fullName>
    </recommendedName>
</protein>
<organism evidence="4 5">
    <name type="scientific">Fomitopsis schrenkii</name>
    <name type="common">Brown rot fungus</name>
    <dbReference type="NCBI Taxonomy" id="2126942"/>
    <lineage>
        <taxon>Eukaryota</taxon>
        <taxon>Fungi</taxon>
        <taxon>Dikarya</taxon>
        <taxon>Basidiomycota</taxon>
        <taxon>Agaricomycotina</taxon>
        <taxon>Agaricomycetes</taxon>
        <taxon>Polyporales</taxon>
        <taxon>Fomitopsis</taxon>
    </lineage>
</organism>
<keyword evidence="5" id="KW-1185">Reference proteome</keyword>
<dbReference type="PANTHER" id="PTHR33365:SF11">
    <property type="entry name" value="TAT PATHWAY SIGNAL SEQUENCE"/>
    <property type="match status" value="1"/>
</dbReference>
<evidence type="ECO:0000256" key="1">
    <source>
        <dbReference type="ARBA" id="ARBA00004685"/>
    </source>
</evidence>
<dbReference type="InParanoid" id="S8F3W7"/>
<evidence type="ECO:0008006" key="6">
    <source>
        <dbReference type="Google" id="ProtNLM"/>
    </source>
</evidence>
<dbReference type="Proteomes" id="UP000015241">
    <property type="component" value="Unassembled WGS sequence"/>
</dbReference>
<comment type="pathway">
    <text evidence="1">Mycotoxin biosynthesis.</text>
</comment>
<dbReference type="GO" id="GO:0043386">
    <property type="term" value="P:mycotoxin biosynthetic process"/>
    <property type="evidence" value="ECO:0007669"/>
    <property type="project" value="InterPro"/>
</dbReference>
<dbReference type="HOGENOM" id="CLU_042941_8_0_1"/>
<evidence type="ECO:0000256" key="3">
    <source>
        <dbReference type="ARBA" id="ARBA00035112"/>
    </source>
</evidence>
<accession>S8F3W7</accession>
<dbReference type="EMBL" id="KE504263">
    <property type="protein sequence ID" value="EPS93639.1"/>
    <property type="molecule type" value="Genomic_DNA"/>
</dbReference>
<dbReference type="STRING" id="743788.S8F3W7"/>
<keyword evidence="2" id="KW-0560">Oxidoreductase</keyword>
<evidence type="ECO:0000256" key="2">
    <source>
        <dbReference type="ARBA" id="ARBA00023002"/>
    </source>
</evidence>
<reference evidence="4 5" key="1">
    <citation type="journal article" date="2012" name="Science">
        <title>The Paleozoic origin of enzymatic lignin decomposition reconstructed from 31 fungal genomes.</title>
        <authorList>
            <person name="Floudas D."/>
            <person name="Binder M."/>
            <person name="Riley R."/>
            <person name="Barry K."/>
            <person name="Blanchette R.A."/>
            <person name="Henrissat B."/>
            <person name="Martinez A.T."/>
            <person name="Otillar R."/>
            <person name="Spatafora J.W."/>
            <person name="Yadav J.S."/>
            <person name="Aerts A."/>
            <person name="Benoit I."/>
            <person name="Boyd A."/>
            <person name="Carlson A."/>
            <person name="Copeland A."/>
            <person name="Coutinho P.M."/>
            <person name="de Vries R.P."/>
            <person name="Ferreira P."/>
            <person name="Findley K."/>
            <person name="Foster B."/>
            <person name="Gaskell J."/>
            <person name="Glotzer D."/>
            <person name="Gorecki P."/>
            <person name="Heitman J."/>
            <person name="Hesse C."/>
            <person name="Hori C."/>
            <person name="Igarashi K."/>
            <person name="Jurgens J.A."/>
            <person name="Kallen N."/>
            <person name="Kersten P."/>
            <person name="Kohler A."/>
            <person name="Kuees U."/>
            <person name="Kumar T.K.A."/>
            <person name="Kuo A."/>
            <person name="LaButti K."/>
            <person name="Larrondo L.F."/>
            <person name="Lindquist E."/>
            <person name="Ling A."/>
            <person name="Lombard V."/>
            <person name="Lucas S."/>
            <person name="Lundell T."/>
            <person name="Martin R."/>
            <person name="McLaughlin D.J."/>
            <person name="Morgenstern I."/>
            <person name="Morin E."/>
            <person name="Murat C."/>
            <person name="Nagy L.G."/>
            <person name="Nolan M."/>
            <person name="Ohm R.A."/>
            <person name="Patyshakuliyeva A."/>
            <person name="Rokas A."/>
            <person name="Ruiz-Duenas F.J."/>
            <person name="Sabat G."/>
            <person name="Salamov A."/>
            <person name="Samejima M."/>
            <person name="Schmutz J."/>
            <person name="Slot J.C."/>
            <person name="St John F."/>
            <person name="Stenlid J."/>
            <person name="Sun H."/>
            <person name="Sun S."/>
            <person name="Syed K."/>
            <person name="Tsang A."/>
            <person name="Wiebenga A."/>
            <person name="Young D."/>
            <person name="Pisabarro A."/>
            <person name="Eastwood D.C."/>
            <person name="Martin F."/>
            <person name="Cullen D."/>
            <person name="Grigoriev I.V."/>
            <person name="Hibbett D.S."/>
        </authorList>
    </citation>
    <scope>NUCLEOTIDE SEQUENCE</scope>
    <source>
        <strain evidence="5">FP-58527</strain>
    </source>
</reference>
<comment type="similarity">
    <text evidence="3">Belongs to the ustYa family.</text>
</comment>
<dbReference type="Pfam" id="PF11807">
    <property type="entry name" value="UstYa"/>
    <property type="match status" value="1"/>
</dbReference>
<sequence>MFSKSGSAIQVCLLAVFLAASFYFNVTLITTAKRIRTARAQKLRKQSQYSVSRADEAAYSWVGDDFPKKLPVDAGPVKTVLEESVRFSLYLPEAADEWLWTAPLVGDNHVRLGPEKRMFAVPMFHELHCIRSMASAMVEGLDSLGPDGQGHIHHCFNYLRQWTLCDADVTLEPGDFEERDFERERESGTRTCLDWEKVYDVVEKNWDEWVQFRDAHGLTPEE</sequence>